<proteinExistence type="predicted"/>
<dbReference type="OrthoDB" id="5505971at2"/>
<organism evidence="2 3">
    <name type="scientific">Endomicrobium proavitum</name>
    <dbReference type="NCBI Taxonomy" id="1408281"/>
    <lineage>
        <taxon>Bacteria</taxon>
        <taxon>Pseudomonadati</taxon>
        <taxon>Elusimicrobiota</taxon>
        <taxon>Endomicrobiia</taxon>
        <taxon>Endomicrobiales</taxon>
        <taxon>Endomicrobiaceae</taxon>
        <taxon>Endomicrobium</taxon>
    </lineage>
</organism>
<dbReference type="EMBL" id="CP009498">
    <property type="protein sequence ID" value="AKL98285.1"/>
    <property type="molecule type" value="Genomic_DNA"/>
</dbReference>
<evidence type="ECO:0000256" key="1">
    <source>
        <dbReference type="SAM" id="SignalP"/>
    </source>
</evidence>
<dbReference type="NCBIfam" id="NF047436">
    <property type="entry name" value="LA_2272_repeat"/>
    <property type="match status" value="1"/>
</dbReference>
<keyword evidence="1" id="KW-0732">Signal</keyword>
<dbReference type="Proteomes" id="UP000035337">
    <property type="component" value="Chromosome"/>
</dbReference>
<dbReference type="InterPro" id="IPR058093">
    <property type="entry name" value="LA_2272-like"/>
</dbReference>
<accession>A0A0G3WK62</accession>
<keyword evidence="3" id="KW-1185">Reference proteome</keyword>
<sequence>MKKKLMSAVCLVLLLSSVSFAATPFKLSLLGPITVPANQDVTGLAIGLIGSNVNTLQGVQLSWIYNVAENGAGVQASGIYNKVAGEFTGVQYAVVNIAGSVKGLQFGFYNQVRSMAGVQIGLININPKSSFLAFFPFINFQF</sequence>
<dbReference type="KEGG" id="epo:Epro_0906"/>
<evidence type="ECO:0000313" key="2">
    <source>
        <dbReference type="EMBL" id="AKL98285.1"/>
    </source>
</evidence>
<dbReference type="RefSeq" id="WP_052570838.1">
    <property type="nucleotide sequence ID" value="NZ_CP009498.1"/>
</dbReference>
<gene>
    <name evidence="2" type="ORF">Epro_0906</name>
</gene>
<name>A0A0G3WK62_9BACT</name>
<feature type="signal peptide" evidence="1">
    <location>
        <begin position="1"/>
        <end position="21"/>
    </location>
</feature>
<evidence type="ECO:0000313" key="3">
    <source>
        <dbReference type="Proteomes" id="UP000035337"/>
    </source>
</evidence>
<feature type="chain" id="PRO_5005185979" evidence="1">
    <location>
        <begin position="22"/>
        <end position="142"/>
    </location>
</feature>
<reference evidence="2 3" key="1">
    <citation type="submission" date="2014-09" db="EMBL/GenBank/DDBJ databases">
        <title>Complete genome sequence of Endomicrobium proavitum.</title>
        <authorList>
            <person name="Zheng H."/>
        </authorList>
    </citation>
    <scope>NUCLEOTIDE SEQUENCE [LARGE SCALE GENOMIC DNA]</scope>
    <source>
        <strain evidence="2 3">Rsa215</strain>
    </source>
</reference>
<protein>
    <submittedName>
        <fullName evidence="2">Uncharacterized protein</fullName>
    </submittedName>
</protein>
<dbReference type="STRING" id="1408281.Epro_0906"/>
<dbReference type="AlphaFoldDB" id="A0A0G3WK62"/>